<evidence type="ECO:0000313" key="5">
    <source>
        <dbReference type="EMBL" id="OEJ72984.1"/>
    </source>
</evidence>
<dbReference type="PANTHER" id="PTHR44591:SF14">
    <property type="entry name" value="PROTEIN PILG"/>
    <property type="match status" value="1"/>
</dbReference>
<dbReference type="Gene3D" id="3.40.50.2300">
    <property type="match status" value="1"/>
</dbReference>
<dbReference type="STRING" id="1781255.BH720_22215"/>
<protein>
    <recommendedName>
        <fullName evidence="4">Response regulatory domain-containing protein</fullName>
    </recommendedName>
</protein>
<dbReference type="InterPro" id="IPR011006">
    <property type="entry name" value="CheY-like_superfamily"/>
</dbReference>
<evidence type="ECO:0000256" key="3">
    <source>
        <dbReference type="PROSITE-ProRule" id="PRU00169"/>
    </source>
</evidence>
<evidence type="ECO:0000256" key="2">
    <source>
        <dbReference type="ARBA" id="ARBA00023012"/>
    </source>
</evidence>
<dbReference type="Pfam" id="PF00072">
    <property type="entry name" value="Response_reg"/>
    <property type="match status" value="1"/>
</dbReference>
<organism evidence="5">
    <name type="scientific">Desertifilum tharense IPPAS B-1220</name>
    <dbReference type="NCBI Taxonomy" id="1781255"/>
    <lineage>
        <taxon>Bacteria</taxon>
        <taxon>Bacillati</taxon>
        <taxon>Cyanobacteriota</taxon>
        <taxon>Cyanophyceae</taxon>
        <taxon>Desertifilales</taxon>
        <taxon>Desertifilaceae</taxon>
        <taxon>Desertifilum</taxon>
    </lineage>
</organism>
<dbReference type="PROSITE" id="PS50110">
    <property type="entry name" value="RESPONSE_REGULATORY"/>
    <property type="match status" value="1"/>
</dbReference>
<evidence type="ECO:0000259" key="4">
    <source>
        <dbReference type="PROSITE" id="PS50110"/>
    </source>
</evidence>
<gene>
    <name evidence="5" type="ORF">BH720_22215</name>
</gene>
<dbReference type="GO" id="GO:0000160">
    <property type="term" value="P:phosphorelay signal transduction system"/>
    <property type="evidence" value="ECO:0007669"/>
    <property type="project" value="UniProtKB-KW"/>
</dbReference>
<evidence type="ECO:0000256" key="1">
    <source>
        <dbReference type="ARBA" id="ARBA00022553"/>
    </source>
</evidence>
<name>A0A1E5QEG5_9CYAN</name>
<sequence length="210" mass="23808">MLMAYPLRQAGMQVLEATNGLEALEILKTHHPDVIISDIVCPVMNGYELCAWLKQNPKTQHIPLIFCTVKTEERDRAWGLQQGASAYICKPFELPELVETVIELILQQGKTFTDLSPAYDWLEIGLMWLEEYENQDWAIAAFSKALQLNPNSQLAQQYRDRALGNLQDTRSCATCQYYFGGKPGGNLLVCAVHPNGPSDPLCRDWESKYR</sequence>
<feature type="domain" description="Response regulatory" evidence="4">
    <location>
        <begin position="1"/>
        <end position="105"/>
    </location>
</feature>
<proteinExistence type="predicted"/>
<dbReference type="InterPro" id="IPR001789">
    <property type="entry name" value="Sig_transdc_resp-reg_receiver"/>
</dbReference>
<comment type="caution">
    <text evidence="5">The sequence shown here is derived from an EMBL/GenBank/DDBJ whole genome shotgun (WGS) entry which is preliminary data.</text>
</comment>
<dbReference type="InterPro" id="IPR050595">
    <property type="entry name" value="Bact_response_regulator"/>
</dbReference>
<dbReference type="AlphaFoldDB" id="A0A1E5QEG5"/>
<feature type="modified residue" description="4-aspartylphosphate" evidence="3">
    <location>
        <position position="38"/>
    </location>
</feature>
<reference evidence="5" key="1">
    <citation type="submission" date="2016-09" db="EMBL/GenBank/DDBJ databases">
        <title>Draft genome of thermotolerant cyanobacterium Desertifilum sp. strain IPPAS B-1220.</title>
        <authorList>
            <person name="Sinetova M.A."/>
            <person name="Bolakhan K."/>
            <person name="Zayadan B.K."/>
            <person name="Mironov K.S."/>
            <person name="Ustinova V."/>
            <person name="Kupriyanova E.V."/>
            <person name="Sidorov R.A."/>
            <person name="Skrypnik A.N."/>
            <person name="Gogoleva N.E."/>
            <person name="Gogolev Y.V."/>
            <person name="Los D.A."/>
        </authorList>
    </citation>
    <scope>NUCLEOTIDE SEQUENCE [LARGE SCALE GENOMIC DNA]</scope>
    <source>
        <strain evidence="5">IPPAS B-1220</strain>
    </source>
</reference>
<keyword evidence="1 3" id="KW-0597">Phosphoprotein</keyword>
<dbReference type="SMART" id="SM00448">
    <property type="entry name" value="REC"/>
    <property type="match status" value="1"/>
</dbReference>
<accession>A0A1E5QEG5</accession>
<keyword evidence="2" id="KW-0902">Two-component regulatory system</keyword>
<dbReference type="PANTHER" id="PTHR44591">
    <property type="entry name" value="STRESS RESPONSE REGULATOR PROTEIN 1"/>
    <property type="match status" value="1"/>
</dbReference>
<dbReference type="SUPFAM" id="SSF52172">
    <property type="entry name" value="CheY-like"/>
    <property type="match status" value="1"/>
</dbReference>
<dbReference type="EMBL" id="MJGC01000104">
    <property type="protein sequence ID" value="OEJ72984.1"/>
    <property type="molecule type" value="Genomic_DNA"/>
</dbReference>